<dbReference type="NCBIfam" id="TIGR01104">
    <property type="entry name" value="V_PPase"/>
    <property type="match status" value="1"/>
</dbReference>
<dbReference type="GO" id="GO:0005886">
    <property type="term" value="C:plasma membrane"/>
    <property type="evidence" value="ECO:0007669"/>
    <property type="project" value="UniProtKB-SubCell"/>
</dbReference>
<evidence type="ECO:0000256" key="5">
    <source>
        <dbReference type="ARBA" id="ARBA00022967"/>
    </source>
</evidence>
<feature type="transmembrane region" description="Helical" evidence="9">
    <location>
        <begin position="430"/>
        <end position="450"/>
    </location>
</feature>
<dbReference type="NCBIfam" id="NF001951">
    <property type="entry name" value="PRK00733.1-2"/>
    <property type="match status" value="1"/>
</dbReference>
<evidence type="ECO:0000256" key="4">
    <source>
        <dbReference type="ARBA" id="ARBA00022842"/>
    </source>
</evidence>
<dbReference type="RefSeq" id="WP_114984016.1">
    <property type="nucleotide sequence ID" value="NZ_CP027806.1"/>
</dbReference>
<keyword evidence="3 9" id="KW-0812">Transmembrane</keyword>
<gene>
    <name evidence="9" type="primary">hppA</name>
    <name evidence="10" type="ORF">CYPRO_1498</name>
</gene>
<feature type="transmembrane region" description="Helical" evidence="9">
    <location>
        <begin position="129"/>
        <end position="156"/>
    </location>
</feature>
<feature type="transmembrane region" description="Helical" evidence="9">
    <location>
        <begin position="524"/>
        <end position="546"/>
    </location>
</feature>
<evidence type="ECO:0000256" key="3">
    <source>
        <dbReference type="ARBA" id="ARBA00022692"/>
    </source>
</evidence>
<keyword evidence="5 9" id="KW-1278">Translocase</keyword>
<comment type="subunit">
    <text evidence="9">Homodimer.</text>
</comment>
<feature type="transmembrane region" description="Helical" evidence="9">
    <location>
        <begin position="238"/>
        <end position="256"/>
    </location>
</feature>
<evidence type="ECO:0000256" key="6">
    <source>
        <dbReference type="ARBA" id="ARBA00022989"/>
    </source>
</evidence>
<dbReference type="GO" id="GO:0012505">
    <property type="term" value="C:endomembrane system"/>
    <property type="evidence" value="ECO:0007669"/>
    <property type="project" value="UniProtKB-SubCell"/>
</dbReference>
<dbReference type="GO" id="GO:0000287">
    <property type="term" value="F:magnesium ion binding"/>
    <property type="evidence" value="ECO:0007669"/>
    <property type="project" value="UniProtKB-UniRule"/>
</dbReference>
<dbReference type="Proteomes" id="UP000254808">
    <property type="component" value="Chromosome"/>
</dbReference>
<dbReference type="GO" id="GO:0004427">
    <property type="term" value="F:inorganic diphosphate phosphatase activity"/>
    <property type="evidence" value="ECO:0007669"/>
    <property type="project" value="UniProtKB-UniRule"/>
</dbReference>
<name>A0A345UJV2_9BACT</name>
<accession>A0A345UJV2</accession>
<sequence>MDLLILTPLAAIVALIAAFILAKSVLSAPTGDEKMNDIADAVKEGASAYMNRQYTTITYVAVAIIAVFAAIAFTQEGQASTTWWWTTIGFAVGALFSALSGYAGMSIAVRSNIRVAEAAKSGLPGALKLAFNGGAVSGLAVAGLALLGVAGFFYLFDSVLGLADPVNPLVGFAFGSCLISLFARVGGGIYTKAADVGADLVGKVEAGIPEDDPRNPAVIADNVGDNVGDCAGMGADLFETYAVTVIGALLLGYFLIPEMANPSEIANFMKLVEFPLYLGAFAIIASIISVFFVRMGKDNNIMKALYKGMYASAAISLVGFAWITHSLFSGFDFSLITLEIGGVVGLPLDTTWLDLFLASVVGIFVVVTLVLITEYYTSTKYSPVRKIAKSSETGSATNIISGLAVGMESTLVPTLILVVALFLSYSLAGMYGIAIAAVAMLSVTGMIIAMDTYGPITDNAGGIAEMSNLPDSVRENTDALDAVGNTTKAVTKGYAIGSAALAALVLFADYIFNLQKAMGEEKIVFLLNDPVVLTGLFIGAMLPFLFSSFLMEAVGRAAGAVIEEVRRQFREMPGIMKGETRPDYGACVDIVTKSALKEMVIPGLLAVFAPLIVGFLFGPLALGGLLIGVIASGLMMALMMSNGGGAWDNAKKYIEDGNHGGKGSPAHEAAVVGDTVGDPYKDTAGPSINPLIKVINTVALIFAGLIASIGGILL</sequence>
<organism evidence="10 11">
    <name type="scientific">Cyclonatronum proteinivorum</name>
    <dbReference type="NCBI Taxonomy" id="1457365"/>
    <lineage>
        <taxon>Bacteria</taxon>
        <taxon>Pseudomonadati</taxon>
        <taxon>Balneolota</taxon>
        <taxon>Balneolia</taxon>
        <taxon>Balneolales</taxon>
        <taxon>Cyclonatronaceae</taxon>
        <taxon>Cyclonatronum</taxon>
    </lineage>
</organism>
<dbReference type="NCBIfam" id="NF001953">
    <property type="entry name" value="PRK00733.2-1"/>
    <property type="match status" value="1"/>
</dbReference>
<dbReference type="EMBL" id="CP027806">
    <property type="protein sequence ID" value="AXJ00754.1"/>
    <property type="molecule type" value="Genomic_DNA"/>
</dbReference>
<evidence type="ECO:0000256" key="9">
    <source>
        <dbReference type="HAMAP-Rule" id="MF_01129"/>
    </source>
</evidence>
<dbReference type="GO" id="GO:0009678">
    <property type="term" value="F:diphosphate hydrolysis-driven proton transmembrane transporter activity"/>
    <property type="evidence" value="ECO:0007669"/>
    <property type="project" value="UniProtKB-UniRule"/>
</dbReference>
<comment type="catalytic activity">
    <reaction evidence="9">
        <text>diphosphate + H2O + H(+)(in) = 2 phosphate + 2 H(+)(out)</text>
        <dbReference type="Rhea" id="RHEA:13973"/>
        <dbReference type="ChEBI" id="CHEBI:15377"/>
        <dbReference type="ChEBI" id="CHEBI:15378"/>
        <dbReference type="ChEBI" id="CHEBI:33019"/>
        <dbReference type="ChEBI" id="CHEBI:43474"/>
        <dbReference type="EC" id="7.1.3.1"/>
    </reaction>
</comment>
<dbReference type="NCBIfam" id="NF001960">
    <property type="entry name" value="PRK00733.3-5"/>
    <property type="match status" value="1"/>
</dbReference>
<evidence type="ECO:0000313" key="10">
    <source>
        <dbReference type="EMBL" id="AXJ00754.1"/>
    </source>
</evidence>
<evidence type="ECO:0000256" key="7">
    <source>
        <dbReference type="ARBA" id="ARBA00023065"/>
    </source>
</evidence>
<dbReference type="PANTHER" id="PTHR31998">
    <property type="entry name" value="K(+)-INSENSITIVE PYROPHOSPHATE-ENERGIZED PROTON PUMP"/>
    <property type="match status" value="1"/>
</dbReference>
<dbReference type="OrthoDB" id="9808652at2"/>
<feature type="transmembrane region" description="Helical" evidence="9">
    <location>
        <begin position="493"/>
        <end position="512"/>
    </location>
</feature>
<feature type="transmembrane region" description="Helical" evidence="9">
    <location>
        <begin position="51"/>
        <end position="71"/>
    </location>
</feature>
<evidence type="ECO:0000256" key="2">
    <source>
        <dbReference type="ARBA" id="ARBA00022448"/>
    </source>
</evidence>
<keyword evidence="8 9" id="KW-0472">Membrane</keyword>
<feature type="transmembrane region" description="Helical" evidence="9">
    <location>
        <begin position="604"/>
        <end position="631"/>
    </location>
</feature>
<evidence type="ECO:0000256" key="8">
    <source>
        <dbReference type="ARBA" id="ARBA00023136"/>
    </source>
</evidence>
<evidence type="ECO:0000256" key="1">
    <source>
        <dbReference type="ARBA" id="ARBA00004127"/>
    </source>
</evidence>
<dbReference type="NCBIfam" id="NF001959">
    <property type="entry name" value="PRK00733.3-4"/>
    <property type="match status" value="1"/>
</dbReference>
<comment type="caution">
    <text evidence="9">Lacks conserved residue(s) required for the propagation of feature annotation.</text>
</comment>
<feature type="transmembrane region" description="Helical" evidence="9">
    <location>
        <begin position="694"/>
        <end position="713"/>
    </location>
</feature>
<comment type="similarity">
    <text evidence="9">Belongs to the H(+)-translocating pyrophosphatase (TC 3.A.10) family. K(+)-insensitive subfamily.</text>
</comment>
<keyword evidence="9" id="KW-0375">Hydrogen ion transport</keyword>
<keyword evidence="2 9" id="KW-0813">Transport</keyword>
<dbReference type="PIRSF" id="PIRSF001265">
    <property type="entry name" value="H+-PPase"/>
    <property type="match status" value="1"/>
</dbReference>
<evidence type="ECO:0000313" key="11">
    <source>
        <dbReference type="Proteomes" id="UP000254808"/>
    </source>
</evidence>
<dbReference type="InterPro" id="IPR004131">
    <property type="entry name" value="PPase-energised_H-pump"/>
</dbReference>
<feature type="transmembrane region" description="Helical" evidence="9">
    <location>
        <begin position="396"/>
        <end position="423"/>
    </location>
</feature>
<dbReference type="EC" id="7.1.3.1" evidence="9"/>
<dbReference type="Pfam" id="PF03030">
    <property type="entry name" value="H_PPase"/>
    <property type="match status" value="1"/>
</dbReference>
<dbReference type="KEGG" id="cprv:CYPRO_1498"/>
<feature type="transmembrane region" description="Helical" evidence="9">
    <location>
        <begin position="355"/>
        <end position="376"/>
    </location>
</feature>
<keyword evidence="6 9" id="KW-1133">Transmembrane helix</keyword>
<protein>
    <recommendedName>
        <fullName evidence="9">K(+)-insensitive pyrophosphate-energized proton pump</fullName>
        <ecNumber evidence="9">7.1.3.1</ecNumber>
    </recommendedName>
    <alternativeName>
        <fullName evidence="9">Membrane-bound proton-translocating pyrophosphatase</fullName>
    </alternativeName>
    <alternativeName>
        <fullName evidence="9">Pyrophosphate-energized inorganic pyrophosphatase</fullName>
        <shortName evidence="9">H(+)-PPase</shortName>
    </alternativeName>
</protein>
<comment type="function">
    <text evidence="9">Proton pump that utilizes the energy of pyrophosphate hydrolysis as the driving force for proton movement across the membrane. Generates a proton motive force.</text>
</comment>
<feature type="site" description="Determinant of potassium independence" evidence="9">
    <location>
        <position position="488"/>
    </location>
</feature>
<feature type="transmembrane region" description="Helical" evidence="9">
    <location>
        <begin position="83"/>
        <end position="109"/>
    </location>
</feature>
<comment type="cofactor">
    <cofactor evidence="9">
        <name>Mg(2+)</name>
        <dbReference type="ChEBI" id="CHEBI:18420"/>
    </cofactor>
</comment>
<reference evidence="10 11" key="1">
    <citation type="submission" date="2018-03" db="EMBL/GenBank/DDBJ databases">
        <title>Phenotypic and genomic properties of Cyclonatronum proteinivorum gen. nov., sp. nov., a haloalkaliphilic bacteroidete from soda lakes possessing Na+-translocating rhodopsin.</title>
        <authorList>
            <person name="Toshchakov S.V."/>
            <person name="Korzhenkov A."/>
            <person name="Samarov N.I."/>
            <person name="Kublanov I.V."/>
            <person name="Muntyan M.S."/>
            <person name="Sorokin D.Y."/>
        </authorList>
    </citation>
    <scope>NUCLEOTIDE SEQUENCE [LARGE SCALE GENOMIC DNA]</scope>
    <source>
        <strain evidence="10 11">Omega</strain>
    </source>
</reference>
<dbReference type="HAMAP" id="MF_01129">
    <property type="entry name" value="PPase_energized_pump"/>
    <property type="match status" value="1"/>
</dbReference>
<keyword evidence="9" id="KW-1003">Cell membrane</keyword>
<keyword evidence="4 9" id="KW-0460">Magnesium</keyword>
<comment type="subcellular location">
    <subcellularLocation>
        <location evidence="9">Cell membrane</location>
        <topology evidence="9">Multi-pass membrane protein</topology>
    </subcellularLocation>
    <subcellularLocation>
        <location evidence="1">Endomembrane system</location>
        <topology evidence="1">Multi-pass membrane protein</topology>
    </subcellularLocation>
</comment>
<proteinExistence type="inferred from homology"/>
<feature type="transmembrane region" description="Helical" evidence="9">
    <location>
        <begin position="276"/>
        <end position="293"/>
    </location>
</feature>
<keyword evidence="11" id="KW-1185">Reference proteome</keyword>
<keyword evidence="7 9" id="KW-0406">Ion transport</keyword>
<dbReference type="AlphaFoldDB" id="A0A345UJV2"/>